<evidence type="ECO:0000256" key="1">
    <source>
        <dbReference type="SAM" id="MobiDB-lite"/>
    </source>
</evidence>
<dbReference type="EMBL" id="CAJVQA010000082">
    <property type="protein sequence ID" value="CAG8454724.1"/>
    <property type="molecule type" value="Genomic_DNA"/>
</dbReference>
<keyword evidence="3" id="KW-1185">Reference proteome</keyword>
<name>A0A9N8VNV5_9GLOM</name>
<evidence type="ECO:0000313" key="3">
    <source>
        <dbReference type="Proteomes" id="UP000789759"/>
    </source>
</evidence>
<feature type="region of interest" description="Disordered" evidence="1">
    <location>
        <begin position="86"/>
        <end position="105"/>
    </location>
</feature>
<evidence type="ECO:0000313" key="2">
    <source>
        <dbReference type="EMBL" id="CAG8454724.1"/>
    </source>
</evidence>
<gene>
    <name evidence="2" type="ORF">CPELLU_LOCUS327</name>
</gene>
<sequence length="456" mass="51980">MYFDGLVLHSLCIDAKPPELINEMLEIMTSKTSKIIKGTKVGERPTTRASTRTELPYKCDADSEKSQIIFTNKQTDTATPSATISAATTRASSVDPPRQFSESLTKVRRRNCQSNKKDGVVHKKTIKTKKTTGKTIELDYSSHPSDDDDDLAKKRAYRAIERRAREKVCEFINIKASVLAYKKKELEEEYLSLIEKTHPAYVENIGRLDEEHQKMQQLLENNRLLEIQQSQNLYESQVSQIRHVALHERRIAREAVLHDIEVRKYRLIKEHKDFDKKGPRDLMIDLVVRDGQTQPALTSVENSQRRIFFLNILLFQSETKLSKDEIEDDFVTMQLCTRTKPLSVPSPQPNNITVGNTHISSKYLDPVPHSRPPQPSNNMRNYVSLTSSKWVSVNRQPTLEHSTNRINGRQYMTSSNRINGTPLVTSSSIRISGPPAQSAIVTGWLQGIEGEHDSDR</sequence>
<dbReference type="Proteomes" id="UP000789759">
    <property type="component" value="Unassembled WGS sequence"/>
</dbReference>
<accession>A0A9N8VNV5</accession>
<proteinExistence type="predicted"/>
<comment type="caution">
    <text evidence="2">The sequence shown here is derived from an EMBL/GenBank/DDBJ whole genome shotgun (WGS) entry which is preliminary data.</text>
</comment>
<organism evidence="2 3">
    <name type="scientific">Cetraspora pellucida</name>
    <dbReference type="NCBI Taxonomy" id="1433469"/>
    <lineage>
        <taxon>Eukaryota</taxon>
        <taxon>Fungi</taxon>
        <taxon>Fungi incertae sedis</taxon>
        <taxon>Mucoromycota</taxon>
        <taxon>Glomeromycotina</taxon>
        <taxon>Glomeromycetes</taxon>
        <taxon>Diversisporales</taxon>
        <taxon>Gigasporaceae</taxon>
        <taxon>Cetraspora</taxon>
    </lineage>
</organism>
<dbReference type="OrthoDB" id="2346861at2759"/>
<protein>
    <submittedName>
        <fullName evidence="2">24681_t:CDS:1</fullName>
    </submittedName>
</protein>
<reference evidence="2" key="1">
    <citation type="submission" date="2021-06" db="EMBL/GenBank/DDBJ databases">
        <authorList>
            <person name="Kallberg Y."/>
            <person name="Tangrot J."/>
            <person name="Rosling A."/>
        </authorList>
    </citation>
    <scope>NUCLEOTIDE SEQUENCE</scope>
    <source>
        <strain evidence="2">FL966</strain>
    </source>
</reference>
<dbReference type="AlphaFoldDB" id="A0A9N8VNV5"/>